<protein>
    <submittedName>
        <fullName evidence="4">Predicted membrane protein</fullName>
    </submittedName>
</protein>
<dbReference type="PANTHER" id="PTHR39084">
    <property type="entry name" value="MEMBRANE PROTEIN-RELATED"/>
    <property type="match status" value="1"/>
</dbReference>
<keyword evidence="1" id="KW-1133">Transmembrane helix</keyword>
<evidence type="ECO:0000259" key="3">
    <source>
        <dbReference type="Pfam" id="PF13194"/>
    </source>
</evidence>
<gene>
    <name evidence="4" type="ordered locus">HCH_06345</name>
</gene>
<feature type="transmembrane region" description="Helical" evidence="1">
    <location>
        <begin position="400"/>
        <end position="422"/>
    </location>
</feature>
<evidence type="ECO:0000313" key="4">
    <source>
        <dbReference type="EMBL" id="ABC32991.1"/>
    </source>
</evidence>
<name>Q2S8N3_HAHCH</name>
<feature type="transmembrane region" description="Helical" evidence="1">
    <location>
        <begin position="369"/>
        <end position="388"/>
    </location>
</feature>
<feature type="transmembrane region" description="Helical" evidence="1">
    <location>
        <begin position="208"/>
        <end position="229"/>
    </location>
</feature>
<feature type="transmembrane region" description="Helical" evidence="1">
    <location>
        <begin position="67"/>
        <end position="85"/>
    </location>
</feature>
<keyword evidence="5" id="KW-1185">Reference proteome</keyword>
<dbReference type="Pfam" id="PF02308">
    <property type="entry name" value="MgtC"/>
    <property type="match status" value="1"/>
</dbReference>
<keyword evidence="1" id="KW-0812">Transmembrane</keyword>
<dbReference type="OrthoDB" id="9813718at2"/>
<feature type="transmembrane region" description="Helical" evidence="1">
    <location>
        <begin position="241"/>
        <end position="265"/>
    </location>
</feature>
<dbReference type="Proteomes" id="UP000000238">
    <property type="component" value="Chromosome"/>
</dbReference>
<proteinExistence type="predicted"/>
<feature type="domain" description="DUF4010" evidence="3">
    <location>
        <begin position="187"/>
        <end position="397"/>
    </location>
</feature>
<dbReference type="HOGENOM" id="CLU_036781_1_1_6"/>
<dbReference type="InterPro" id="IPR049177">
    <property type="entry name" value="MgtC_SapB_SrpB_YhiD_N"/>
</dbReference>
<accession>Q2S8N3</accession>
<feature type="transmembrane region" description="Helical" evidence="1">
    <location>
        <begin position="106"/>
        <end position="131"/>
    </location>
</feature>
<dbReference type="RefSeq" id="WP_011400045.1">
    <property type="nucleotide sequence ID" value="NC_007645.1"/>
</dbReference>
<dbReference type="InterPro" id="IPR025105">
    <property type="entry name" value="DUF4010"/>
</dbReference>
<feature type="transmembrane region" description="Helical" evidence="1">
    <location>
        <begin position="12"/>
        <end position="30"/>
    </location>
</feature>
<feature type="transmembrane region" description="Helical" evidence="1">
    <location>
        <begin position="271"/>
        <end position="291"/>
    </location>
</feature>
<organism evidence="4 5">
    <name type="scientific">Hahella chejuensis (strain KCTC 2396)</name>
    <dbReference type="NCBI Taxonomy" id="349521"/>
    <lineage>
        <taxon>Bacteria</taxon>
        <taxon>Pseudomonadati</taxon>
        <taxon>Pseudomonadota</taxon>
        <taxon>Gammaproteobacteria</taxon>
        <taxon>Oceanospirillales</taxon>
        <taxon>Hahellaceae</taxon>
        <taxon>Hahella</taxon>
    </lineage>
</organism>
<feature type="domain" description="MgtC/SapB/SrpB/YhiD N-terminal" evidence="2">
    <location>
        <begin position="14"/>
        <end position="139"/>
    </location>
</feature>
<sequence length="425" mass="45525">MNSLIDAQYPLPHLAVALLLGLTIGIQRGWVNRNEEAGHRVAGVRTFALIALLGGLTTWLGEQMGEWVLAAGIIALSLVLIAAYVTSQRQRLDMSITSLIASMLTFFYGALCIMGEFSVAATMTVVTAILLDLKPELHGFLQKIRDEELDAGLKLLVMTVVMLPVLPNQGYGPWGAINPYEAWWMIVLISAISFVGYFAVKIGGPSKGVLITSLFAGLSSSTALTLHLSRVAKENQQHASLLASGILIACGTMFPRLLLVIYIVYPPLGYALAPPFAIMALCVYAAAFYFWRSHSGIKIEQPNLRQNPLEISSALFFGFLLLLIMLLSNALHEWLGASGVYALSAISGLSDVDAISLSLARLAREPEKITLLVASWGVFIAACSNNLVKAGLAWTIGNRQLGIKVAATLAASGASGLAILILSPF</sequence>
<keyword evidence="1" id="KW-0472">Membrane</keyword>
<feature type="transmembrane region" description="Helical" evidence="1">
    <location>
        <begin position="42"/>
        <end position="61"/>
    </location>
</feature>
<dbReference type="Pfam" id="PF13194">
    <property type="entry name" value="DUF4010"/>
    <property type="match status" value="1"/>
</dbReference>
<dbReference type="eggNOG" id="COG3174">
    <property type="taxonomic scope" value="Bacteria"/>
</dbReference>
<dbReference type="PANTHER" id="PTHR39084:SF1">
    <property type="entry name" value="DUF4010 DOMAIN-CONTAINING PROTEIN"/>
    <property type="match status" value="1"/>
</dbReference>
<dbReference type="AlphaFoldDB" id="Q2S8N3"/>
<dbReference type="EMBL" id="CP000155">
    <property type="protein sequence ID" value="ABC32991.1"/>
    <property type="molecule type" value="Genomic_DNA"/>
</dbReference>
<evidence type="ECO:0000259" key="2">
    <source>
        <dbReference type="Pfam" id="PF02308"/>
    </source>
</evidence>
<evidence type="ECO:0000256" key="1">
    <source>
        <dbReference type="SAM" id="Phobius"/>
    </source>
</evidence>
<feature type="transmembrane region" description="Helical" evidence="1">
    <location>
        <begin position="311"/>
        <end position="328"/>
    </location>
</feature>
<feature type="transmembrane region" description="Helical" evidence="1">
    <location>
        <begin position="182"/>
        <end position="202"/>
    </location>
</feature>
<feature type="transmembrane region" description="Helical" evidence="1">
    <location>
        <begin position="151"/>
        <end position="170"/>
    </location>
</feature>
<reference evidence="4 5" key="1">
    <citation type="journal article" date="2005" name="Nucleic Acids Res.">
        <title>Genomic blueprint of Hahella chejuensis, a marine microbe producing an algicidal agent.</title>
        <authorList>
            <person name="Jeong H."/>
            <person name="Yim J.H."/>
            <person name="Lee C."/>
            <person name="Choi S.-H."/>
            <person name="Park Y.K."/>
            <person name="Yoon S.H."/>
            <person name="Hur C.-G."/>
            <person name="Kang H.-Y."/>
            <person name="Kim D."/>
            <person name="Lee H.H."/>
            <person name="Park K.H."/>
            <person name="Park S.-H."/>
            <person name="Park H.-S."/>
            <person name="Lee H.K."/>
            <person name="Oh T.K."/>
            <person name="Kim J.F."/>
        </authorList>
    </citation>
    <scope>NUCLEOTIDE SEQUENCE [LARGE SCALE GENOMIC DNA]</scope>
    <source>
        <strain evidence="4 5">KCTC 2396</strain>
    </source>
</reference>
<dbReference type="STRING" id="349521.HCH_06345"/>
<dbReference type="KEGG" id="hch:HCH_06345"/>
<evidence type="ECO:0000313" key="5">
    <source>
        <dbReference type="Proteomes" id="UP000000238"/>
    </source>
</evidence>